<reference evidence="2 3" key="1">
    <citation type="submission" date="2012-08" db="EMBL/GenBank/DDBJ databases">
        <title>Oryza genome evolution.</title>
        <authorList>
            <person name="Wing R.A."/>
        </authorList>
    </citation>
    <scope>NUCLEOTIDE SEQUENCE</scope>
</reference>
<dbReference type="Proteomes" id="UP000032180">
    <property type="component" value="Chromosome 8"/>
</dbReference>
<proteinExistence type="predicted"/>
<organism evidence="2 3">
    <name type="scientific">Leersia perrieri</name>
    <dbReference type="NCBI Taxonomy" id="77586"/>
    <lineage>
        <taxon>Eukaryota</taxon>
        <taxon>Viridiplantae</taxon>
        <taxon>Streptophyta</taxon>
        <taxon>Embryophyta</taxon>
        <taxon>Tracheophyta</taxon>
        <taxon>Spermatophyta</taxon>
        <taxon>Magnoliopsida</taxon>
        <taxon>Liliopsida</taxon>
        <taxon>Poales</taxon>
        <taxon>Poaceae</taxon>
        <taxon>BOP clade</taxon>
        <taxon>Oryzoideae</taxon>
        <taxon>Oryzeae</taxon>
        <taxon>Oryzinae</taxon>
        <taxon>Leersia</taxon>
    </lineage>
</organism>
<evidence type="ECO:0000256" key="1">
    <source>
        <dbReference type="SAM" id="MobiDB-lite"/>
    </source>
</evidence>
<feature type="compositionally biased region" description="Basic and acidic residues" evidence="1">
    <location>
        <begin position="54"/>
        <end position="67"/>
    </location>
</feature>
<feature type="compositionally biased region" description="Basic and acidic residues" evidence="1">
    <location>
        <begin position="1"/>
        <end position="10"/>
    </location>
</feature>
<feature type="region of interest" description="Disordered" evidence="1">
    <location>
        <begin position="54"/>
        <end position="84"/>
    </location>
</feature>
<reference evidence="2" key="3">
    <citation type="submission" date="2015-04" db="UniProtKB">
        <authorList>
            <consortium name="EnsemblPlants"/>
        </authorList>
    </citation>
    <scope>IDENTIFICATION</scope>
</reference>
<keyword evidence="3" id="KW-1185">Reference proteome</keyword>
<accession>A0A0D9X3G7</accession>
<dbReference type="AlphaFoldDB" id="A0A0D9X3G7"/>
<evidence type="ECO:0000313" key="3">
    <source>
        <dbReference type="Proteomes" id="UP000032180"/>
    </source>
</evidence>
<reference evidence="3" key="2">
    <citation type="submission" date="2013-12" db="EMBL/GenBank/DDBJ databases">
        <authorList>
            <person name="Yu Y."/>
            <person name="Lee S."/>
            <person name="de Baynast K."/>
            <person name="Wissotski M."/>
            <person name="Liu L."/>
            <person name="Talag J."/>
            <person name="Goicoechea J."/>
            <person name="Angelova A."/>
            <person name="Jetty R."/>
            <person name="Kudrna D."/>
            <person name="Golser W."/>
            <person name="Rivera L."/>
            <person name="Zhang J."/>
            <person name="Wing R."/>
        </authorList>
    </citation>
    <scope>NUCLEOTIDE SEQUENCE</scope>
</reference>
<evidence type="ECO:0000313" key="2">
    <source>
        <dbReference type="EnsemblPlants" id="LPERR08G00420.1"/>
    </source>
</evidence>
<sequence length="84" mass="8956">MATSKKEALPHGRAQTKVKGDDEILRTGFINGTPLEAGKIADSQPVDFFAQARRVAEADNSSHESHKNQQQGSMAEPTAGGHQA</sequence>
<dbReference type="GO" id="GO:0010162">
    <property type="term" value="P:seed dormancy process"/>
    <property type="evidence" value="ECO:0007669"/>
    <property type="project" value="InterPro"/>
</dbReference>
<name>A0A0D9X3G7_9ORYZ</name>
<dbReference type="Gramene" id="LPERR08G00420.1">
    <property type="protein sequence ID" value="LPERR08G00420.1"/>
    <property type="gene ID" value="LPERR08G00420"/>
</dbReference>
<dbReference type="HOGENOM" id="CLU_165774_0_0_1"/>
<protein>
    <submittedName>
        <fullName evidence="2">Uncharacterized protein</fullName>
    </submittedName>
</protein>
<dbReference type="eggNOG" id="ENOG502S78Z">
    <property type="taxonomic scope" value="Eukaryota"/>
</dbReference>
<dbReference type="InterPro" id="IPR044984">
    <property type="entry name" value="SMP1"/>
</dbReference>
<dbReference type="EnsemblPlants" id="LPERR08G00420.1">
    <property type="protein sequence ID" value="LPERR08G00420.1"/>
    <property type="gene ID" value="LPERR08G00420"/>
</dbReference>
<dbReference type="PANTHER" id="PTHR37732">
    <property type="entry name" value="OS08G0104400 PROTEIN"/>
    <property type="match status" value="1"/>
</dbReference>
<dbReference type="PANTHER" id="PTHR37732:SF2">
    <property type="entry name" value="SEED MATURATION PROTEIN 1"/>
    <property type="match status" value="1"/>
</dbReference>
<feature type="region of interest" description="Disordered" evidence="1">
    <location>
        <begin position="1"/>
        <end position="20"/>
    </location>
</feature>
<dbReference type="STRING" id="77586.A0A0D9X3G7"/>